<comment type="caution">
    <text evidence="1">The sequence shown here is derived from an EMBL/GenBank/DDBJ whole genome shotgun (WGS) entry which is preliminary data.</text>
</comment>
<dbReference type="EMBL" id="VIFX01000001">
    <property type="protein sequence ID" value="TQR88560.1"/>
    <property type="molecule type" value="Genomic_DNA"/>
</dbReference>
<proteinExistence type="predicted"/>
<accession>A0A544W8J1</accession>
<name>A0A544W8J1_9MYCO</name>
<dbReference type="Proteomes" id="UP000315759">
    <property type="component" value="Unassembled WGS sequence"/>
</dbReference>
<evidence type="ECO:0000313" key="1">
    <source>
        <dbReference type="EMBL" id="TQR88560.1"/>
    </source>
</evidence>
<dbReference type="RefSeq" id="WP_142549876.1">
    <property type="nucleotide sequence ID" value="NZ_VIFX01000001.1"/>
</dbReference>
<sequence>MTVWLEGISISAECPNDVMTDQVVTMHGTADYDLFNDASDDVLVDVLAWIEDTDGNKIADSETNRVIAAGSRQRFSHRVALSASYASPGHVGVTMRVSVSGADGGQQSADCGFLVSQ</sequence>
<keyword evidence="2" id="KW-1185">Reference proteome</keyword>
<protein>
    <submittedName>
        <fullName evidence="1">Uncharacterized protein</fullName>
    </submittedName>
</protein>
<organism evidence="1 2">
    <name type="scientific">Mycolicibacterium hodleri</name>
    <dbReference type="NCBI Taxonomy" id="49897"/>
    <lineage>
        <taxon>Bacteria</taxon>
        <taxon>Bacillati</taxon>
        <taxon>Actinomycetota</taxon>
        <taxon>Actinomycetes</taxon>
        <taxon>Mycobacteriales</taxon>
        <taxon>Mycobacteriaceae</taxon>
        <taxon>Mycolicibacterium</taxon>
    </lineage>
</organism>
<evidence type="ECO:0000313" key="2">
    <source>
        <dbReference type="Proteomes" id="UP000315759"/>
    </source>
</evidence>
<reference evidence="1 2" key="1">
    <citation type="submission" date="2018-10" db="EMBL/GenBank/DDBJ databases">
        <title>Draft genome of Mycobacterium hodleri strain B.</title>
        <authorList>
            <person name="Amande T.J."/>
            <person name="Mcgenity T.J."/>
        </authorList>
    </citation>
    <scope>NUCLEOTIDE SEQUENCE [LARGE SCALE GENOMIC DNA]</scope>
    <source>
        <strain evidence="1 2">B</strain>
    </source>
</reference>
<dbReference type="AlphaFoldDB" id="A0A544W8J1"/>
<gene>
    <name evidence="1" type="ORF">D8S82_00705</name>
</gene>